<dbReference type="Gene3D" id="3.50.50.60">
    <property type="entry name" value="FAD/NAD(P)-binding domain"/>
    <property type="match status" value="1"/>
</dbReference>
<dbReference type="SUPFAM" id="SSF51905">
    <property type="entry name" value="FAD/NAD(P)-binding domain"/>
    <property type="match status" value="1"/>
</dbReference>
<dbReference type="InterPro" id="IPR038732">
    <property type="entry name" value="HpyO/CreE_NAD-binding"/>
</dbReference>
<evidence type="ECO:0000313" key="2">
    <source>
        <dbReference type="EMBL" id="ACT93063.1"/>
    </source>
</evidence>
<accession>C6VUS6</accession>
<dbReference type="RefSeq" id="WP_015811317.1">
    <property type="nucleotide sequence ID" value="NC_013037.1"/>
</dbReference>
<dbReference type="STRING" id="471854.Dfer_1824"/>
<proteinExistence type="predicted"/>
<dbReference type="PANTHER" id="PTHR40254:SF1">
    <property type="entry name" value="BLR0577 PROTEIN"/>
    <property type="match status" value="1"/>
</dbReference>
<reference evidence="2 3" key="1">
    <citation type="journal article" date="2009" name="Stand. Genomic Sci.">
        <title>Complete genome sequence of Dyadobacter fermentans type strain (NS114).</title>
        <authorList>
            <person name="Lang E."/>
            <person name="Lapidus A."/>
            <person name="Chertkov O."/>
            <person name="Brettin T."/>
            <person name="Detter J.C."/>
            <person name="Han C."/>
            <person name="Copeland A."/>
            <person name="Glavina Del Rio T."/>
            <person name="Nolan M."/>
            <person name="Chen F."/>
            <person name="Lucas S."/>
            <person name="Tice H."/>
            <person name="Cheng J.F."/>
            <person name="Land M."/>
            <person name="Hauser L."/>
            <person name="Chang Y.J."/>
            <person name="Jeffries C.D."/>
            <person name="Kopitz M."/>
            <person name="Bruce D."/>
            <person name="Goodwin L."/>
            <person name="Pitluck S."/>
            <person name="Ovchinnikova G."/>
            <person name="Pati A."/>
            <person name="Ivanova N."/>
            <person name="Mavrommatis K."/>
            <person name="Chen A."/>
            <person name="Palaniappan K."/>
            <person name="Chain P."/>
            <person name="Bristow J."/>
            <person name="Eisen J.A."/>
            <person name="Markowitz V."/>
            <person name="Hugenholtz P."/>
            <person name="Goker M."/>
            <person name="Rohde M."/>
            <person name="Kyrpides N.C."/>
            <person name="Klenk H.P."/>
        </authorList>
    </citation>
    <scope>NUCLEOTIDE SEQUENCE [LARGE SCALE GENOMIC DNA]</scope>
    <source>
        <strain evidence="3">ATCC 700827 / DSM 18053 / CIP 107007 / KCTC 52180 / NS114</strain>
    </source>
</reference>
<dbReference type="OrthoDB" id="6309046at2"/>
<feature type="domain" description="FAD-dependent urate hydroxylase HpyO/Asp monooxygenase CreE-like FAD/NAD(P)-binding" evidence="1">
    <location>
        <begin position="9"/>
        <end position="169"/>
    </location>
</feature>
<dbReference type="KEGG" id="dfe:Dfer_1824"/>
<dbReference type="InterPro" id="IPR036188">
    <property type="entry name" value="FAD/NAD-bd_sf"/>
</dbReference>
<gene>
    <name evidence="2" type="ordered locus">Dfer_1824</name>
</gene>
<dbReference type="Proteomes" id="UP000002011">
    <property type="component" value="Chromosome"/>
</dbReference>
<dbReference type="InterPro" id="IPR052189">
    <property type="entry name" value="L-asp_N-monooxygenase_NS-form"/>
</dbReference>
<evidence type="ECO:0000259" key="1">
    <source>
        <dbReference type="Pfam" id="PF13454"/>
    </source>
</evidence>
<dbReference type="EMBL" id="CP001619">
    <property type="protein sequence ID" value="ACT93063.1"/>
    <property type="molecule type" value="Genomic_DNA"/>
</dbReference>
<organism evidence="2 3">
    <name type="scientific">Dyadobacter fermentans (strain ATCC 700827 / DSM 18053 / CIP 107007 / KCTC 52180 / NS114)</name>
    <dbReference type="NCBI Taxonomy" id="471854"/>
    <lineage>
        <taxon>Bacteria</taxon>
        <taxon>Pseudomonadati</taxon>
        <taxon>Bacteroidota</taxon>
        <taxon>Cytophagia</taxon>
        <taxon>Cytophagales</taxon>
        <taxon>Spirosomataceae</taxon>
        <taxon>Dyadobacter</taxon>
    </lineage>
</organism>
<dbReference type="AlphaFoldDB" id="C6VUS6"/>
<dbReference type="Pfam" id="PF13454">
    <property type="entry name" value="NAD_binding_9"/>
    <property type="match status" value="1"/>
</dbReference>
<protein>
    <recommendedName>
        <fullName evidence="1">FAD-dependent urate hydroxylase HpyO/Asp monooxygenase CreE-like FAD/NAD(P)-binding domain-containing protein</fullName>
    </recommendedName>
</protein>
<name>C6VUS6_DYAFD</name>
<dbReference type="PANTHER" id="PTHR40254">
    <property type="entry name" value="BLR0577 PROTEIN"/>
    <property type="match status" value="1"/>
</dbReference>
<sequence length="582" mass="65944">MHKNTEKIALIGAGPSCLYLLKHLLTLEKELVIEIFEKTGIVGAGMPYSPQGATNEHITNVSGNEIPPLVVPLARWLDEMAGRLPEQFAIDRDNFSQYHVVPRLLLGKYLTDQFKQLVEKAGSNGKTVKVHLNTEITDLTDCHEDGKVELTLHSGKKMAFDYAVVCSGHRWPKAGESSRKGYFLSPYPPAKLALKVNHAVAVKGSSLTAIDAIRTLARNNGTFEWEGDKLRFIVAEGSEKFKIMMHSRNGLLPAIRFHLRQSELSQDSLLTDAEIEDNKRENGGFLSLDFVFDHNFKRRFQKSDPALYKRIKDLNVESFVELVMSMREDKPPFKLFREEYEEAAESIDRRKSIFWKEMLAELSFTMNYPAKYLSAEDMLRLKNVLMPLVSIVIAFVPQSSCDELFALHDAGRLDIISVGQESRVEPLKEGGIRYHYTDEQGGKKHAKHYQTYVDCSGQPHLSMEDLPFPGLLRRKSVSQAVLRFKSKEEAEKLIKEGNKFIISNDNGDHFLKVSGITITDHFQIVNEYGIPNERIYIMAVPYIGGYNPDYSGLDFCEQASRCIVEKLGQVFDARHPPLHAEC</sequence>
<keyword evidence="3" id="KW-1185">Reference proteome</keyword>
<evidence type="ECO:0000313" key="3">
    <source>
        <dbReference type="Proteomes" id="UP000002011"/>
    </source>
</evidence>
<dbReference type="HOGENOM" id="CLU_031619_1_0_10"/>
<dbReference type="eggNOG" id="COG4529">
    <property type="taxonomic scope" value="Bacteria"/>
</dbReference>